<evidence type="ECO:0000256" key="1">
    <source>
        <dbReference type="ARBA" id="ARBA00022448"/>
    </source>
</evidence>
<dbReference type="Gene3D" id="3.40.50.1980">
    <property type="entry name" value="Nitrogenase molybdenum iron protein domain"/>
    <property type="match status" value="2"/>
</dbReference>
<dbReference type="PROSITE" id="PS51257">
    <property type="entry name" value="PROKAR_LIPOPROTEIN"/>
    <property type="match status" value="1"/>
</dbReference>
<dbReference type="GO" id="GO:0046872">
    <property type="term" value="F:metal ion binding"/>
    <property type="evidence" value="ECO:0007669"/>
    <property type="project" value="InterPro"/>
</dbReference>
<evidence type="ECO:0000313" key="6">
    <source>
        <dbReference type="EMBL" id="MCZ8536376.1"/>
    </source>
</evidence>
<name>A0A9X3LG65_9BACL</name>
<keyword evidence="2 5" id="KW-0732">Signal</keyword>
<dbReference type="InterPro" id="IPR006128">
    <property type="entry name" value="Lipoprotein_PsaA-like"/>
</dbReference>
<proteinExistence type="inferred from homology"/>
<dbReference type="Proteomes" id="UP001152173">
    <property type="component" value="Unassembled WGS sequence"/>
</dbReference>
<feature type="compositionally biased region" description="Basic and acidic residues" evidence="4">
    <location>
        <begin position="130"/>
        <end position="139"/>
    </location>
</feature>
<dbReference type="RefSeq" id="WP_269925474.1">
    <property type="nucleotide sequence ID" value="NZ_JAMKBJ010000002.1"/>
</dbReference>
<gene>
    <name evidence="6" type="ORF">M9R32_04075</name>
</gene>
<dbReference type="PRINTS" id="PR00690">
    <property type="entry name" value="ADHESNFAMILY"/>
</dbReference>
<comment type="similarity">
    <text evidence="3">Belongs to the bacterial solute-binding protein 9 family.</text>
</comment>
<reference evidence="6" key="1">
    <citation type="submission" date="2022-05" db="EMBL/GenBank/DDBJ databases">
        <authorList>
            <person name="Colautti A."/>
            <person name="Iacumin L."/>
        </authorList>
    </citation>
    <scope>NUCLEOTIDE SEQUENCE</scope>
    <source>
        <strain evidence="6">SK 55</strain>
    </source>
</reference>
<evidence type="ECO:0000313" key="7">
    <source>
        <dbReference type="Proteomes" id="UP001152173"/>
    </source>
</evidence>
<dbReference type="EMBL" id="JAMKBJ010000002">
    <property type="protein sequence ID" value="MCZ8536376.1"/>
    <property type="molecule type" value="Genomic_DNA"/>
</dbReference>
<evidence type="ECO:0000256" key="4">
    <source>
        <dbReference type="SAM" id="MobiDB-lite"/>
    </source>
</evidence>
<dbReference type="Pfam" id="PF01297">
    <property type="entry name" value="ZnuA"/>
    <property type="match status" value="1"/>
</dbReference>
<dbReference type="PANTHER" id="PTHR42953:SF8">
    <property type="entry name" value="ZINT DOMAIN-CONTAINING PROTEIN"/>
    <property type="match status" value="1"/>
</dbReference>
<feature type="chain" id="PRO_5040850046" evidence="5">
    <location>
        <begin position="20"/>
        <end position="330"/>
    </location>
</feature>
<accession>A0A9X3LG65</accession>
<dbReference type="PANTHER" id="PTHR42953">
    <property type="entry name" value="HIGH-AFFINITY ZINC UPTAKE SYSTEM PROTEIN ZNUA-RELATED"/>
    <property type="match status" value="1"/>
</dbReference>
<dbReference type="PRINTS" id="PR00691">
    <property type="entry name" value="ADHESINB"/>
</dbReference>
<comment type="caution">
    <text evidence="6">The sequence shown here is derived from an EMBL/GenBank/DDBJ whole genome shotgun (WGS) entry which is preliminary data.</text>
</comment>
<keyword evidence="7" id="KW-1185">Reference proteome</keyword>
<dbReference type="InterPro" id="IPR006127">
    <property type="entry name" value="ZnuA-like"/>
</dbReference>
<dbReference type="SUPFAM" id="SSF53807">
    <property type="entry name" value="Helical backbone' metal receptor"/>
    <property type="match status" value="1"/>
</dbReference>
<dbReference type="GO" id="GO:0007155">
    <property type="term" value="P:cell adhesion"/>
    <property type="evidence" value="ECO:0007669"/>
    <property type="project" value="InterPro"/>
</dbReference>
<evidence type="ECO:0000256" key="2">
    <source>
        <dbReference type="ARBA" id="ARBA00022729"/>
    </source>
</evidence>
<feature type="compositionally biased region" description="Basic and acidic residues" evidence="4">
    <location>
        <begin position="148"/>
        <end position="157"/>
    </location>
</feature>
<sequence>MKKYLLYSFITLLALITVACGKSTPTTGEPENPDALTVYTTVYPLTYFTQRIGGNNVHVESVYPAGSNEHTFDPTQKDMMDLADAELFFYVGLGLEGFVDNAKKTLANEEVTMVATADEVTDEELAMSQGHEDDGHEEGHDEGDEEGHESHDHGEIDPHLWISPQISMKLASSIKNSLIEKDPENEATYTKNYEALILELEQLDKDFKEMADASNNKTFFVSHAAFGYLARTYGLEQVAVAGLNSQDEPSQQELTEIVKLAKEKNITTILFEQNVSSNLTKVIQNEVGADAMTLHNLGVLTKEDIDNKETYFTLMEQNLETLKKALSSAK</sequence>
<keyword evidence="1 3" id="KW-0813">Transport</keyword>
<dbReference type="GO" id="GO:0030001">
    <property type="term" value="P:metal ion transport"/>
    <property type="evidence" value="ECO:0007669"/>
    <property type="project" value="InterPro"/>
</dbReference>
<feature type="region of interest" description="Disordered" evidence="4">
    <location>
        <begin position="118"/>
        <end position="157"/>
    </location>
</feature>
<evidence type="ECO:0000256" key="5">
    <source>
        <dbReference type="SAM" id="SignalP"/>
    </source>
</evidence>
<feature type="signal peptide" evidence="5">
    <location>
        <begin position="1"/>
        <end position="19"/>
    </location>
</feature>
<dbReference type="InterPro" id="IPR050492">
    <property type="entry name" value="Bact_metal-bind_prot9"/>
</dbReference>
<evidence type="ECO:0000256" key="3">
    <source>
        <dbReference type="RuleBase" id="RU003512"/>
    </source>
</evidence>
<dbReference type="InterPro" id="IPR006129">
    <property type="entry name" value="AdhesinB"/>
</dbReference>
<organism evidence="6 7">
    <name type="scientific">Paenisporosarcina quisquiliarum</name>
    <dbReference type="NCBI Taxonomy" id="365346"/>
    <lineage>
        <taxon>Bacteria</taxon>
        <taxon>Bacillati</taxon>
        <taxon>Bacillota</taxon>
        <taxon>Bacilli</taxon>
        <taxon>Bacillales</taxon>
        <taxon>Caryophanaceae</taxon>
        <taxon>Paenisporosarcina</taxon>
    </lineage>
</organism>
<dbReference type="AlphaFoldDB" id="A0A9X3LG65"/>
<protein>
    <submittedName>
        <fullName evidence="6">Zinc ABC transporter substrate-binding protein</fullName>
    </submittedName>
</protein>